<dbReference type="RefSeq" id="WP_252815406.1">
    <property type="nucleotide sequence ID" value="NZ_JAMXQS010000001.1"/>
</dbReference>
<gene>
    <name evidence="2" type="ORF">NGM99_01965</name>
</gene>
<evidence type="ECO:0000313" key="2">
    <source>
        <dbReference type="EMBL" id="MCO6048556.1"/>
    </source>
</evidence>
<feature type="domain" description="Thiol:disulfide interchange protein DsbD N-terminal" evidence="1">
    <location>
        <begin position="11"/>
        <end position="116"/>
    </location>
</feature>
<dbReference type="EMBL" id="JAMXQS010000001">
    <property type="protein sequence ID" value="MCO6048556.1"/>
    <property type="molecule type" value="Genomic_DNA"/>
</dbReference>
<evidence type="ECO:0000259" key="1">
    <source>
        <dbReference type="Pfam" id="PF11412"/>
    </source>
</evidence>
<reference evidence="2 3" key="1">
    <citation type="submission" date="2022-06" db="EMBL/GenBank/DDBJ databases">
        <title>Mesorhizobium sp. strain RP14 Genome sequencing and assembly.</title>
        <authorList>
            <person name="Kim I."/>
        </authorList>
    </citation>
    <scope>NUCLEOTIDE SEQUENCE [LARGE SCALE GENOMIC DNA]</scope>
    <source>
        <strain evidence="3">RP14(2022)</strain>
    </source>
</reference>
<dbReference type="Pfam" id="PF11412">
    <property type="entry name" value="DsbD_N"/>
    <property type="match status" value="1"/>
</dbReference>
<proteinExistence type="predicted"/>
<dbReference type="Proteomes" id="UP001205906">
    <property type="component" value="Unassembled WGS sequence"/>
</dbReference>
<sequence>MRLITAGPAADDGSLRGILEIDLKPGWKTYWRDPGEAGVPPSLDVSKSENVGGAEIAFPAPERHDDGYGPWAGYGASVSLPVTFRIADTAKPWRLQADAFLGICQTICVPVQASFALSSDQRDDAEDKAAVEAAFKALPMAASAAFGIVKGEREGNRIVFTATLTDGAEKPELFLDGLGQFTFEDFTSAKSPDGWRFAVRVAAEPKDKKTLALPYTLKAGDRAVSGTVTLP</sequence>
<accession>A0ABT1C327</accession>
<organism evidence="2 3">
    <name type="scientific">Mesorhizobium liriopis</name>
    <dbReference type="NCBI Taxonomy" id="2953882"/>
    <lineage>
        <taxon>Bacteria</taxon>
        <taxon>Pseudomonadati</taxon>
        <taxon>Pseudomonadota</taxon>
        <taxon>Alphaproteobacteria</taxon>
        <taxon>Hyphomicrobiales</taxon>
        <taxon>Phyllobacteriaceae</taxon>
        <taxon>Mesorhizobium</taxon>
    </lineage>
</organism>
<keyword evidence="3" id="KW-1185">Reference proteome</keyword>
<evidence type="ECO:0000313" key="3">
    <source>
        <dbReference type="Proteomes" id="UP001205906"/>
    </source>
</evidence>
<protein>
    <recommendedName>
        <fullName evidence="1">Thiol:disulfide interchange protein DsbD N-terminal domain-containing protein</fullName>
    </recommendedName>
</protein>
<comment type="caution">
    <text evidence="2">The sequence shown here is derived from an EMBL/GenBank/DDBJ whole genome shotgun (WGS) entry which is preliminary data.</text>
</comment>
<name>A0ABT1C327_9HYPH</name>
<dbReference type="InterPro" id="IPR028250">
    <property type="entry name" value="DsbDN"/>
</dbReference>